<dbReference type="Proteomes" id="UP001183881">
    <property type="component" value="Unassembled WGS sequence"/>
</dbReference>
<comment type="caution">
    <text evidence="3">The sequence shown here is derived from an EMBL/GenBank/DDBJ whole genome shotgun (WGS) entry which is preliminary data.</text>
</comment>
<evidence type="ECO:0000256" key="1">
    <source>
        <dbReference type="SAM" id="MobiDB-lite"/>
    </source>
</evidence>
<accession>A0ABU2PYE1</accession>
<evidence type="ECO:0000259" key="2">
    <source>
        <dbReference type="Pfam" id="PF17765"/>
    </source>
</evidence>
<protein>
    <recommendedName>
        <fullName evidence="2">MmyB-like transcription regulator ligand binding domain-containing protein</fullName>
    </recommendedName>
</protein>
<feature type="compositionally biased region" description="Basic residues" evidence="1">
    <location>
        <begin position="199"/>
        <end position="219"/>
    </location>
</feature>
<dbReference type="PANTHER" id="PTHR35010">
    <property type="entry name" value="BLL4672 PROTEIN-RELATED"/>
    <property type="match status" value="1"/>
</dbReference>
<dbReference type="PANTHER" id="PTHR35010:SF2">
    <property type="entry name" value="BLL4672 PROTEIN"/>
    <property type="match status" value="1"/>
</dbReference>
<sequence>MAHQAGGQRPVPRPAPGTPDVQAYLRDYAALLEACPFPSLVVDHRWGVLLTNTAFRTLFRDVEPHPTALPWDNFLRFVLFHPDAATVLGDHEAGWCLPMLAHFAKTVERYGHDRGLQAIRRDIGQDPIMEAAYRHGLPHWLRAVGERAAEHDGSVRPLLHPDPRWGATDCRLVVETTPTLAELDCARLTLVLRETHRAPSGHRRSRRAASHLRVVHAAD</sequence>
<dbReference type="InterPro" id="IPR041413">
    <property type="entry name" value="MLTR_LBD"/>
</dbReference>
<keyword evidence="4" id="KW-1185">Reference proteome</keyword>
<proteinExistence type="predicted"/>
<organism evidence="3 4">
    <name type="scientific">Streptomyces edwardsiae</name>
    <dbReference type="NCBI Taxonomy" id="3075527"/>
    <lineage>
        <taxon>Bacteria</taxon>
        <taxon>Bacillati</taxon>
        <taxon>Actinomycetota</taxon>
        <taxon>Actinomycetes</taxon>
        <taxon>Kitasatosporales</taxon>
        <taxon>Streptomycetaceae</taxon>
        <taxon>Streptomyces</taxon>
    </lineage>
</organism>
<reference evidence="4" key="1">
    <citation type="submission" date="2023-07" db="EMBL/GenBank/DDBJ databases">
        <title>30 novel species of actinomycetes from the DSMZ collection.</title>
        <authorList>
            <person name="Nouioui I."/>
        </authorList>
    </citation>
    <scope>NUCLEOTIDE SEQUENCE [LARGE SCALE GENOMIC DNA]</scope>
    <source>
        <strain evidence="4">DSM 41636</strain>
    </source>
</reference>
<evidence type="ECO:0000313" key="4">
    <source>
        <dbReference type="Proteomes" id="UP001183881"/>
    </source>
</evidence>
<dbReference type="Pfam" id="PF17765">
    <property type="entry name" value="MLTR_LBD"/>
    <property type="match status" value="1"/>
</dbReference>
<dbReference type="EMBL" id="JAVRFA010000022">
    <property type="protein sequence ID" value="MDT0396724.1"/>
    <property type="molecule type" value="Genomic_DNA"/>
</dbReference>
<dbReference type="RefSeq" id="WP_030219231.1">
    <property type="nucleotide sequence ID" value="NZ_JAVRFA010000022.1"/>
</dbReference>
<name>A0ABU2PYE1_9ACTN</name>
<evidence type="ECO:0000313" key="3">
    <source>
        <dbReference type="EMBL" id="MDT0396724.1"/>
    </source>
</evidence>
<gene>
    <name evidence="3" type="ORF">RM705_18810</name>
</gene>
<dbReference type="Gene3D" id="3.30.450.180">
    <property type="match status" value="1"/>
</dbReference>
<feature type="domain" description="MmyB-like transcription regulator ligand binding" evidence="2">
    <location>
        <begin position="30"/>
        <end position="124"/>
    </location>
</feature>
<feature type="region of interest" description="Disordered" evidence="1">
    <location>
        <begin position="196"/>
        <end position="219"/>
    </location>
</feature>